<keyword evidence="3" id="KW-0238">DNA-binding</keyword>
<name>A0A5U5LPE5_SALER</name>
<dbReference type="InterPro" id="IPR036388">
    <property type="entry name" value="WH-like_DNA-bd_sf"/>
</dbReference>
<sequence length="89" mass="10045">MSDNNQAERQPADQHLQDKPQIFRTLRNIDLNLLTIFEAVYVHKGIVNAAKILNLTPSAISQSIQKLRTIFPDPLFIRKGQGVTPTTYA</sequence>
<protein>
    <submittedName>
        <fullName evidence="6">LysR family transcriptional regulator</fullName>
    </submittedName>
</protein>
<reference evidence="6" key="1">
    <citation type="submission" date="2019-09" db="EMBL/GenBank/DDBJ databases">
        <authorList>
            <consortium name="NARMS: The National Antimicrobial Resistance Monitoring System"/>
        </authorList>
    </citation>
    <scope>NUCLEOTIDE SEQUENCE</scope>
    <source>
        <strain evidence="6">FSIS11924855</strain>
    </source>
</reference>
<dbReference type="EMBL" id="AALFBS010000061">
    <property type="protein sequence ID" value="ECZ2298487.1"/>
    <property type="molecule type" value="Genomic_DNA"/>
</dbReference>
<evidence type="ECO:0000256" key="2">
    <source>
        <dbReference type="ARBA" id="ARBA00023015"/>
    </source>
</evidence>
<evidence type="ECO:0000256" key="4">
    <source>
        <dbReference type="ARBA" id="ARBA00023163"/>
    </source>
</evidence>
<evidence type="ECO:0000256" key="3">
    <source>
        <dbReference type="ARBA" id="ARBA00023125"/>
    </source>
</evidence>
<dbReference type="InterPro" id="IPR000847">
    <property type="entry name" value="LysR_HTH_N"/>
</dbReference>
<dbReference type="AlphaFoldDB" id="A0A5U5LPE5"/>
<dbReference type="InterPro" id="IPR036390">
    <property type="entry name" value="WH_DNA-bd_sf"/>
</dbReference>
<feature type="domain" description="HTH lysR-type" evidence="5">
    <location>
        <begin position="29"/>
        <end position="86"/>
    </location>
</feature>
<dbReference type="Gene3D" id="1.10.10.10">
    <property type="entry name" value="Winged helix-like DNA-binding domain superfamily/Winged helix DNA-binding domain"/>
    <property type="match status" value="1"/>
</dbReference>
<gene>
    <name evidence="6" type="ORF">F7N36_21810</name>
</gene>
<dbReference type="SUPFAM" id="SSF46785">
    <property type="entry name" value="Winged helix' DNA-binding domain"/>
    <property type="match status" value="1"/>
</dbReference>
<dbReference type="InterPro" id="IPR050389">
    <property type="entry name" value="LysR-type_TF"/>
</dbReference>
<comment type="similarity">
    <text evidence="1">Belongs to the LysR transcriptional regulatory family.</text>
</comment>
<dbReference type="GO" id="GO:0003700">
    <property type="term" value="F:DNA-binding transcription factor activity"/>
    <property type="evidence" value="ECO:0007669"/>
    <property type="project" value="InterPro"/>
</dbReference>
<dbReference type="PANTHER" id="PTHR30118">
    <property type="entry name" value="HTH-TYPE TRANSCRIPTIONAL REGULATOR LEUO-RELATED"/>
    <property type="match status" value="1"/>
</dbReference>
<feature type="non-terminal residue" evidence="6">
    <location>
        <position position="89"/>
    </location>
</feature>
<keyword evidence="4" id="KW-0804">Transcription</keyword>
<evidence type="ECO:0000259" key="5">
    <source>
        <dbReference type="PROSITE" id="PS50931"/>
    </source>
</evidence>
<dbReference type="PROSITE" id="PS50931">
    <property type="entry name" value="HTH_LYSR"/>
    <property type="match status" value="1"/>
</dbReference>
<evidence type="ECO:0000256" key="1">
    <source>
        <dbReference type="ARBA" id="ARBA00009437"/>
    </source>
</evidence>
<dbReference type="GO" id="GO:0003677">
    <property type="term" value="F:DNA binding"/>
    <property type="evidence" value="ECO:0007669"/>
    <property type="project" value="UniProtKB-KW"/>
</dbReference>
<evidence type="ECO:0000313" key="6">
    <source>
        <dbReference type="EMBL" id="ECZ2298487.1"/>
    </source>
</evidence>
<keyword evidence="2" id="KW-0805">Transcription regulation</keyword>
<proteinExistence type="inferred from homology"/>
<accession>A0A5U5LPE5</accession>
<dbReference type="PANTHER" id="PTHR30118:SF10">
    <property type="entry name" value="LYSR FAMILY TRANSCRIPTIONAL REGULATOR"/>
    <property type="match status" value="1"/>
</dbReference>
<organism evidence="6">
    <name type="scientific">Salmonella enterica</name>
    <name type="common">Salmonella choleraesuis</name>
    <dbReference type="NCBI Taxonomy" id="28901"/>
    <lineage>
        <taxon>Bacteria</taxon>
        <taxon>Pseudomonadati</taxon>
        <taxon>Pseudomonadota</taxon>
        <taxon>Gammaproteobacteria</taxon>
        <taxon>Enterobacterales</taxon>
        <taxon>Enterobacteriaceae</taxon>
        <taxon>Salmonella</taxon>
    </lineage>
</organism>
<dbReference type="Pfam" id="PF00126">
    <property type="entry name" value="HTH_1"/>
    <property type="match status" value="1"/>
</dbReference>
<comment type="caution">
    <text evidence="6">The sequence shown here is derived from an EMBL/GenBank/DDBJ whole genome shotgun (WGS) entry which is preliminary data.</text>
</comment>